<sequence length="47" mass="5025">MPRVYAHRVKNFGPGQGYKDPDSREDERLGTVPGRLGEGGVAARGVA</sequence>
<organism evidence="2 3">
    <name type="scientific">Arthrobacter ginsengisoli</name>
    <dbReference type="NCBI Taxonomy" id="1356565"/>
    <lineage>
        <taxon>Bacteria</taxon>
        <taxon>Bacillati</taxon>
        <taxon>Actinomycetota</taxon>
        <taxon>Actinomycetes</taxon>
        <taxon>Micrococcales</taxon>
        <taxon>Micrococcaceae</taxon>
        <taxon>Arthrobacter</taxon>
    </lineage>
</organism>
<name>A0ABU1UFA3_9MICC</name>
<feature type="compositionally biased region" description="Gly residues" evidence="1">
    <location>
        <begin position="36"/>
        <end position="47"/>
    </location>
</feature>
<dbReference type="EMBL" id="JAVDVQ010000015">
    <property type="protein sequence ID" value="MDR7083867.1"/>
    <property type="molecule type" value="Genomic_DNA"/>
</dbReference>
<accession>A0ABU1UFA3</accession>
<comment type="caution">
    <text evidence="2">The sequence shown here is derived from an EMBL/GenBank/DDBJ whole genome shotgun (WGS) entry which is preliminary data.</text>
</comment>
<evidence type="ECO:0000313" key="3">
    <source>
        <dbReference type="Proteomes" id="UP001252243"/>
    </source>
</evidence>
<feature type="region of interest" description="Disordered" evidence="1">
    <location>
        <begin position="1"/>
        <end position="47"/>
    </location>
</feature>
<feature type="compositionally biased region" description="Basic and acidic residues" evidence="1">
    <location>
        <begin position="19"/>
        <end position="29"/>
    </location>
</feature>
<reference evidence="2 3" key="1">
    <citation type="submission" date="2023-07" db="EMBL/GenBank/DDBJ databases">
        <title>Sorghum-associated microbial communities from plants grown in Nebraska, USA.</title>
        <authorList>
            <person name="Schachtman D."/>
        </authorList>
    </citation>
    <scope>NUCLEOTIDE SEQUENCE [LARGE SCALE GENOMIC DNA]</scope>
    <source>
        <strain evidence="2 3">BE167</strain>
    </source>
</reference>
<evidence type="ECO:0000256" key="1">
    <source>
        <dbReference type="SAM" id="MobiDB-lite"/>
    </source>
</evidence>
<feature type="compositionally biased region" description="Basic residues" evidence="1">
    <location>
        <begin position="1"/>
        <end position="10"/>
    </location>
</feature>
<proteinExistence type="predicted"/>
<keyword evidence="3" id="KW-1185">Reference proteome</keyword>
<dbReference type="Proteomes" id="UP001252243">
    <property type="component" value="Unassembled WGS sequence"/>
</dbReference>
<protein>
    <submittedName>
        <fullName evidence="2">Uncharacterized protein</fullName>
    </submittedName>
</protein>
<evidence type="ECO:0000313" key="2">
    <source>
        <dbReference type="EMBL" id="MDR7083867.1"/>
    </source>
</evidence>
<gene>
    <name evidence="2" type="ORF">J2X01_003167</name>
</gene>